<dbReference type="Gene3D" id="6.10.250.3150">
    <property type="match status" value="1"/>
</dbReference>
<organism evidence="8">
    <name type="scientific">Streptomyces sp. NBC_00060</name>
    <dbReference type="NCBI Taxonomy" id="2975636"/>
    <lineage>
        <taxon>Bacteria</taxon>
        <taxon>Bacillati</taxon>
        <taxon>Actinomycetota</taxon>
        <taxon>Actinomycetes</taxon>
        <taxon>Kitasatosporales</taxon>
        <taxon>Streptomycetaceae</taxon>
        <taxon>Streptomyces</taxon>
    </lineage>
</organism>
<sequence>MGSHRRPKHPSRARVTVFTATAAAAVALSSQAANAAPAKPSKDEVKSKVDELYHQAEKATEEYNGANEKQTALQKEVTALQDQVARGQSELNVLRNGIGSLASAQYRSGGLDPSVSLFLSADPDSYLDKASAVDQLGARQAQALETIQSKQRALAQKRAEAARKLADLADVRKTAGERKRAFQGKLAEAQKLLNTLTTAERAKLKQDESRASRGAGERVNLGHEKPGSGRGYAALQAAATQIGKPYQSGHEGPESYDCSGLTQWAFAQVNVHISRVTYTQINDGSSVSFNDLAPGDLVFFNNLLHVGIYAGNGMVLHAPKPGAFVRYEKMSYLGSFYGARRI</sequence>
<keyword evidence="4" id="KW-0788">Thiol protease</keyword>
<evidence type="ECO:0000256" key="3">
    <source>
        <dbReference type="ARBA" id="ARBA00022801"/>
    </source>
</evidence>
<name>A0AAU2GUC4_9ACTN</name>
<reference evidence="8" key="1">
    <citation type="submission" date="2022-10" db="EMBL/GenBank/DDBJ databases">
        <title>The complete genomes of actinobacterial strains from the NBC collection.</title>
        <authorList>
            <person name="Joergensen T.S."/>
            <person name="Alvarez Arevalo M."/>
            <person name="Sterndorff E.B."/>
            <person name="Faurdal D."/>
            <person name="Vuksanovic O."/>
            <person name="Mourched A.-S."/>
            <person name="Charusanti P."/>
            <person name="Shaw S."/>
            <person name="Blin K."/>
            <person name="Weber T."/>
        </authorList>
    </citation>
    <scope>NUCLEOTIDE SEQUENCE</scope>
    <source>
        <strain evidence="8">NBC_00060</strain>
    </source>
</reference>
<comment type="similarity">
    <text evidence="1">Belongs to the peptidase C40 family.</text>
</comment>
<dbReference type="SUPFAM" id="SSF54001">
    <property type="entry name" value="Cysteine proteinases"/>
    <property type="match status" value="1"/>
</dbReference>
<dbReference type="InterPro" id="IPR000064">
    <property type="entry name" value="NLP_P60_dom"/>
</dbReference>
<dbReference type="Gene3D" id="3.90.1720.10">
    <property type="entry name" value="endopeptidase domain like (from Nostoc punctiforme)"/>
    <property type="match status" value="1"/>
</dbReference>
<feature type="domain" description="NlpC/P60" evidence="7">
    <location>
        <begin position="228"/>
        <end position="342"/>
    </location>
</feature>
<evidence type="ECO:0000256" key="4">
    <source>
        <dbReference type="ARBA" id="ARBA00022807"/>
    </source>
</evidence>
<dbReference type="EMBL" id="CP108253">
    <property type="protein sequence ID" value="WTU38485.1"/>
    <property type="molecule type" value="Genomic_DNA"/>
</dbReference>
<dbReference type="PANTHER" id="PTHR47359">
    <property type="entry name" value="PEPTIDOGLYCAN DL-ENDOPEPTIDASE CWLO"/>
    <property type="match status" value="1"/>
</dbReference>
<evidence type="ECO:0000256" key="6">
    <source>
        <dbReference type="SAM" id="SignalP"/>
    </source>
</evidence>
<keyword evidence="3" id="KW-0378">Hydrolase</keyword>
<dbReference type="PROSITE" id="PS51935">
    <property type="entry name" value="NLPC_P60"/>
    <property type="match status" value="1"/>
</dbReference>
<dbReference type="GO" id="GO:0006508">
    <property type="term" value="P:proteolysis"/>
    <property type="evidence" value="ECO:0007669"/>
    <property type="project" value="UniProtKB-KW"/>
</dbReference>
<dbReference type="PANTHER" id="PTHR47359:SF3">
    <property type="entry name" value="NLP_P60 DOMAIN-CONTAINING PROTEIN-RELATED"/>
    <property type="match status" value="1"/>
</dbReference>
<keyword evidence="2" id="KW-0645">Protease</keyword>
<feature type="signal peptide" evidence="6">
    <location>
        <begin position="1"/>
        <end position="35"/>
    </location>
</feature>
<evidence type="ECO:0000256" key="5">
    <source>
        <dbReference type="SAM" id="MobiDB-lite"/>
    </source>
</evidence>
<keyword evidence="6" id="KW-0732">Signal</keyword>
<gene>
    <name evidence="8" type="ORF">OHV25_02375</name>
</gene>
<feature type="region of interest" description="Disordered" evidence="5">
    <location>
        <begin position="30"/>
        <end position="49"/>
    </location>
</feature>
<dbReference type="GO" id="GO:0008234">
    <property type="term" value="F:cysteine-type peptidase activity"/>
    <property type="evidence" value="ECO:0007669"/>
    <property type="project" value="UniProtKB-KW"/>
</dbReference>
<feature type="chain" id="PRO_5043435165" evidence="6">
    <location>
        <begin position="36"/>
        <end position="342"/>
    </location>
</feature>
<evidence type="ECO:0000256" key="2">
    <source>
        <dbReference type="ARBA" id="ARBA00022670"/>
    </source>
</evidence>
<dbReference type="AlphaFoldDB" id="A0AAU2GUC4"/>
<dbReference type="InterPro" id="IPR051794">
    <property type="entry name" value="PG_Endopeptidase_C40"/>
</dbReference>
<proteinExistence type="inferred from homology"/>
<evidence type="ECO:0000313" key="8">
    <source>
        <dbReference type="EMBL" id="WTU38485.1"/>
    </source>
</evidence>
<evidence type="ECO:0000256" key="1">
    <source>
        <dbReference type="ARBA" id="ARBA00007074"/>
    </source>
</evidence>
<dbReference type="Pfam" id="PF00877">
    <property type="entry name" value="NLPC_P60"/>
    <property type="match status" value="1"/>
</dbReference>
<dbReference type="InterPro" id="IPR038765">
    <property type="entry name" value="Papain-like_cys_pep_sf"/>
</dbReference>
<accession>A0AAU2GUC4</accession>
<feature type="compositionally biased region" description="Basic and acidic residues" evidence="5">
    <location>
        <begin position="40"/>
        <end position="49"/>
    </location>
</feature>
<protein>
    <submittedName>
        <fullName evidence="8">NlpC/P60 family protein</fullName>
    </submittedName>
</protein>
<feature type="region of interest" description="Disordered" evidence="5">
    <location>
        <begin position="203"/>
        <end position="227"/>
    </location>
</feature>
<evidence type="ECO:0000259" key="7">
    <source>
        <dbReference type="PROSITE" id="PS51935"/>
    </source>
</evidence>